<gene>
    <name evidence="1" type="ORF">UR19_C0004G0011</name>
</gene>
<evidence type="ECO:0000313" key="1">
    <source>
        <dbReference type="EMBL" id="KKP30103.1"/>
    </source>
</evidence>
<organism evidence="1 2">
    <name type="scientific">Candidatus Nomurabacteria bacterium GW2011_GWF1_31_48</name>
    <dbReference type="NCBI Taxonomy" id="1618767"/>
    <lineage>
        <taxon>Bacteria</taxon>
        <taxon>Candidatus Nomuraibacteriota</taxon>
    </lineage>
</organism>
<dbReference type="EMBL" id="LBOG01000004">
    <property type="protein sequence ID" value="KKP30103.1"/>
    <property type="molecule type" value="Genomic_DNA"/>
</dbReference>
<accession>A0A0F9YFH2</accession>
<dbReference type="AlphaFoldDB" id="A0A0F9YFH2"/>
<name>A0A0F9YFH2_9BACT</name>
<evidence type="ECO:0000313" key="2">
    <source>
        <dbReference type="Proteomes" id="UP000034934"/>
    </source>
</evidence>
<dbReference type="Proteomes" id="UP000034934">
    <property type="component" value="Unassembled WGS sequence"/>
</dbReference>
<comment type="caution">
    <text evidence="1">The sequence shown here is derived from an EMBL/GenBank/DDBJ whole genome shotgun (WGS) entry which is preliminary data.</text>
</comment>
<reference evidence="1 2" key="1">
    <citation type="journal article" date="2015" name="Nature">
        <title>rRNA introns, odd ribosomes, and small enigmatic genomes across a large radiation of phyla.</title>
        <authorList>
            <person name="Brown C.T."/>
            <person name="Hug L.A."/>
            <person name="Thomas B.C."/>
            <person name="Sharon I."/>
            <person name="Castelle C.J."/>
            <person name="Singh A."/>
            <person name="Wilkins M.J."/>
            <person name="Williams K.H."/>
            <person name="Banfield J.F."/>
        </authorList>
    </citation>
    <scope>NUCLEOTIDE SEQUENCE [LARGE SCALE GENOMIC DNA]</scope>
</reference>
<sequence length="101" mass="11803">MVKAKEIQIETNFGGSIANFESVKKQIAERWSEEEAERYDANSNCATYRQWQKSGYYVMPSQKALHSKVIIEKKDKSGKIIARYPKRIALFYHLQVRPMES</sequence>
<protein>
    <submittedName>
        <fullName evidence="1">Uncharacterized protein</fullName>
    </submittedName>
</protein>
<proteinExistence type="predicted"/>